<proteinExistence type="inferred from homology"/>
<protein>
    <submittedName>
        <fullName evidence="11">Lipoprotein-anchoring transpeptidase ErfK/SrfK</fullName>
    </submittedName>
</protein>
<keyword evidence="5" id="KW-0378">Hydrolase</keyword>
<dbReference type="Gene3D" id="2.40.440.10">
    <property type="entry name" value="L,D-transpeptidase catalytic domain-like"/>
    <property type="match status" value="1"/>
</dbReference>
<gene>
    <name evidence="11" type="ORF">SAMN04488115_101760</name>
</gene>
<dbReference type="EMBL" id="FNUY01000001">
    <property type="protein sequence ID" value="SEF65714.1"/>
    <property type="molecule type" value="Genomic_DNA"/>
</dbReference>
<keyword evidence="8 9" id="KW-0961">Cell wall biogenesis/degradation</keyword>
<reference evidence="11 12" key="1">
    <citation type="submission" date="2016-10" db="EMBL/GenBank/DDBJ databases">
        <authorList>
            <person name="de Groot N.N."/>
        </authorList>
    </citation>
    <scope>NUCLEOTIDE SEQUENCE [LARGE SCALE GENOMIC DNA]</scope>
    <source>
        <strain evidence="11 12">DSM 26656</strain>
    </source>
</reference>
<dbReference type="GO" id="GO:0071972">
    <property type="term" value="F:peptidoglycan L,D-transpeptidase activity"/>
    <property type="evidence" value="ECO:0007669"/>
    <property type="project" value="TreeGrafter"/>
</dbReference>
<dbReference type="GO" id="GO:0005576">
    <property type="term" value="C:extracellular region"/>
    <property type="evidence" value="ECO:0007669"/>
    <property type="project" value="TreeGrafter"/>
</dbReference>
<dbReference type="GO" id="GO:0008360">
    <property type="term" value="P:regulation of cell shape"/>
    <property type="evidence" value="ECO:0007669"/>
    <property type="project" value="UniProtKB-UniRule"/>
</dbReference>
<evidence type="ECO:0000313" key="11">
    <source>
        <dbReference type="EMBL" id="SEF65714.1"/>
    </source>
</evidence>
<evidence type="ECO:0000256" key="1">
    <source>
        <dbReference type="ARBA" id="ARBA00004752"/>
    </source>
</evidence>
<name>A0A1H5TSE3_9HYPH</name>
<dbReference type="GO" id="GO:0071555">
    <property type="term" value="P:cell wall organization"/>
    <property type="evidence" value="ECO:0007669"/>
    <property type="project" value="UniProtKB-UniRule"/>
</dbReference>
<dbReference type="CDD" id="cd16913">
    <property type="entry name" value="YkuD_like"/>
    <property type="match status" value="1"/>
</dbReference>
<dbReference type="InterPro" id="IPR050979">
    <property type="entry name" value="LD-transpeptidase"/>
</dbReference>
<evidence type="ECO:0000256" key="8">
    <source>
        <dbReference type="ARBA" id="ARBA00023316"/>
    </source>
</evidence>
<evidence type="ECO:0000256" key="9">
    <source>
        <dbReference type="PROSITE-ProRule" id="PRU01373"/>
    </source>
</evidence>
<sequence>MSADASDRLPPSHAPLPSRRLAVAMLPLFLAACVSSRPQPFEVSRAPAISPEYLEMYGERPDEKFPLPETDLSEVDPRFLRKDVAYQTREQPGTIVVDTDNRYLYLVRENGRAIRYGIGVGKQGMSWRGRATVGRKAAWPRWTPTAAMVARDPEKNGPWAGGMQAGLDNPLGARALYLYQGDRDTLYRIHGTSEPWSIGKSVSSGCIRMFNQDIIDLHSRVPTGTSVVVLNRGPLLKPQPGETFDEFTSDPSDDGVL</sequence>
<evidence type="ECO:0000313" key="12">
    <source>
        <dbReference type="Proteomes" id="UP000236743"/>
    </source>
</evidence>
<dbReference type="Pfam" id="PF03734">
    <property type="entry name" value="YkuD"/>
    <property type="match status" value="1"/>
</dbReference>
<evidence type="ECO:0000256" key="7">
    <source>
        <dbReference type="ARBA" id="ARBA00022984"/>
    </source>
</evidence>
<comment type="similarity">
    <text evidence="2">Belongs to the YkuD family.</text>
</comment>
<dbReference type="FunFam" id="2.40.440.10:FF:000002">
    <property type="entry name" value="L,D-transpeptidase ErfK/SrfK"/>
    <property type="match status" value="1"/>
</dbReference>
<dbReference type="InterPro" id="IPR005490">
    <property type="entry name" value="LD_TPept_cat_dom"/>
</dbReference>
<dbReference type="UniPathway" id="UPA00219"/>
<dbReference type="InterPro" id="IPR038063">
    <property type="entry name" value="Transpep_catalytic_dom"/>
</dbReference>
<keyword evidence="11" id="KW-0449">Lipoprotein</keyword>
<evidence type="ECO:0000256" key="6">
    <source>
        <dbReference type="ARBA" id="ARBA00022960"/>
    </source>
</evidence>
<keyword evidence="7 9" id="KW-0573">Peptidoglycan synthesis</keyword>
<evidence type="ECO:0000256" key="5">
    <source>
        <dbReference type="ARBA" id="ARBA00022801"/>
    </source>
</evidence>
<evidence type="ECO:0000259" key="10">
    <source>
        <dbReference type="PROSITE" id="PS52029"/>
    </source>
</evidence>
<organism evidence="11 12">
    <name type="scientific">Bosea lathyri</name>
    <dbReference type="NCBI Taxonomy" id="1036778"/>
    <lineage>
        <taxon>Bacteria</taxon>
        <taxon>Pseudomonadati</taxon>
        <taxon>Pseudomonadota</taxon>
        <taxon>Alphaproteobacteria</taxon>
        <taxon>Hyphomicrobiales</taxon>
        <taxon>Boseaceae</taxon>
        <taxon>Bosea</taxon>
    </lineage>
</organism>
<feature type="domain" description="L,D-TPase catalytic" evidence="10">
    <location>
        <begin position="93"/>
        <end position="230"/>
    </location>
</feature>
<evidence type="ECO:0000256" key="4">
    <source>
        <dbReference type="ARBA" id="ARBA00022679"/>
    </source>
</evidence>
<dbReference type="PANTHER" id="PTHR30582:SF24">
    <property type="entry name" value="L,D-TRANSPEPTIDASE ERFK_SRFK-RELATED"/>
    <property type="match status" value="1"/>
</dbReference>
<dbReference type="SUPFAM" id="SSF141523">
    <property type="entry name" value="L,D-transpeptidase catalytic domain-like"/>
    <property type="match status" value="1"/>
</dbReference>
<dbReference type="GO" id="GO:0016757">
    <property type="term" value="F:glycosyltransferase activity"/>
    <property type="evidence" value="ECO:0007669"/>
    <property type="project" value="UniProtKB-KW"/>
</dbReference>
<feature type="active site" description="Proton donor/acceptor" evidence="9">
    <location>
        <position position="190"/>
    </location>
</feature>
<dbReference type="PANTHER" id="PTHR30582">
    <property type="entry name" value="L,D-TRANSPEPTIDASE"/>
    <property type="match status" value="1"/>
</dbReference>
<dbReference type="Proteomes" id="UP000236743">
    <property type="component" value="Unassembled WGS sequence"/>
</dbReference>
<feature type="active site" description="Nucleophile" evidence="9">
    <location>
        <position position="206"/>
    </location>
</feature>
<comment type="pathway">
    <text evidence="1 9">Cell wall biogenesis; peptidoglycan biosynthesis.</text>
</comment>
<keyword evidence="6 9" id="KW-0133">Cell shape</keyword>
<keyword evidence="3" id="KW-0328">Glycosyltransferase</keyword>
<dbReference type="PROSITE" id="PS52029">
    <property type="entry name" value="LD_TPASE"/>
    <property type="match status" value="1"/>
</dbReference>
<dbReference type="AlphaFoldDB" id="A0A1H5TSE3"/>
<accession>A0A1H5TSE3</accession>
<dbReference type="GO" id="GO:0018104">
    <property type="term" value="P:peptidoglycan-protein cross-linking"/>
    <property type="evidence" value="ECO:0007669"/>
    <property type="project" value="TreeGrafter"/>
</dbReference>
<evidence type="ECO:0000256" key="3">
    <source>
        <dbReference type="ARBA" id="ARBA00022676"/>
    </source>
</evidence>
<keyword evidence="4" id="KW-0808">Transferase</keyword>
<evidence type="ECO:0000256" key="2">
    <source>
        <dbReference type="ARBA" id="ARBA00005992"/>
    </source>
</evidence>
<keyword evidence="12" id="KW-1185">Reference proteome</keyword>